<evidence type="ECO:0000256" key="1">
    <source>
        <dbReference type="ARBA" id="ARBA00001933"/>
    </source>
</evidence>
<dbReference type="InterPro" id="IPR050103">
    <property type="entry name" value="Class-III_PLP-dep_AT"/>
</dbReference>
<gene>
    <name evidence="6" type="ORF">E1261_12790</name>
</gene>
<proteinExistence type="inferred from homology"/>
<evidence type="ECO:0000313" key="7">
    <source>
        <dbReference type="Proteomes" id="UP000295075"/>
    </source>
</evidence>
<evidence type="ECO:0000256" key="4">
    <source>
        <dbReference type="ARBA" id="ARBA00022898"/>
    </source>
</evidence>
<dbReference type="Gene3D" id="3.90.1150.10">
    <property type="entry name" value="Aspartate Aminotransferase, domain 1"/>
    <property type="match status" value="1"/>
</dbReference>
<dbReference type="InterPro" id="IPR015421">
    <property type="entry name" value="PyrdxlP-dep_Trfase_major"/>
</dbReference>
<sequence>MTGVRPASSPRTGFGESSARALPVALVSGQGSTVFGADGRRYLDLFAGAGRCLLGHGDPSFTEAIATQTGRLVASRHNLPSRDEYDAALVELLPSGLDCLSWFSTGSEAVDTAVRLAKAATGRSDVVVFDGAFHGRTSGVVDLTDPHWNPTSQAHPGVIRCAYPTETSTPAEVDQARQQVRTALTSNPAPAAVLIEPAQATGGNRFVARQFLAWLSAVCRQTGVVLILDEVFTGFGRTGQLLLGQAADVQPGIVVLGKGMANGVPIGAVAATSAIAAAPPLSLPGGMSSTFGGNPLSAAAAAATLAALRRDDLIPWAATIGAEWLELLAQTVGNHPAVAAISGRGLMIGIQLRHACSAAEAILLDAGLVVGVSGRTLRINPPLRIDRAEIGTATDRLGSALDRILTTSETR</sequence>
<dbReference type="PIRSF" id="PIRSF000521">
    <property type="entry name" value="Transaminase_4ab_Lys_Orn"/>
    <property type="match status" value="1"/>
</dbReference>
<dbReference type="PANTHER" id="PTHR11986:SF79">
    <property type="entry name" value="ACETYLORNITHINE AMINOTRANSFERASE, MITOCHONDRIAL"/>
    <property type="match status" value="1"/>
</dbReference>
<dbReference type="PANTHER" id="PTHR11986">
    <property type="entry name" value="AMINOTRANSFERASE CLASS III"/>
    <property type="match status" value="1"/>
</dbReference>
<dbReference type="OrthoDB" id="4510254at2"/>
<name>A0A4R4Q642_9ACTN</name>
<dbReference type="Pfam" id="PF00202">
    <property type="entry name" value="Aminotran_3"/>
    <property type="match status" value="1"/>
</dbReference>
<evidence type="ECO:0000256" key="2">
    <source>
        <dbReference type="ARBA" id="ARBA00022576"/>
    </source>
</evidence>
<evidence type="ECO:0000313" key="6">
    <source>
        <dbReference type="EMBL" id="TDC30681.1"/>
    </source>
</evidence>
<dbReference type="InterPro" id="IPR015422">
    <property type="entry name" value="PyrdxlP-dep_Trfase_small"/>
</dbReference>
<reference evidence="6 7" key="1">
    <citation type="submission" date="2019-03" db="EMBL/GenBank/DDBJ databases">
        <title>Draft genome sequences of novel Actinobacteria.</title>
        <authorList>
            <person name="Sahin N."/>
            <person name="Ay H."/>
            <person name="Saygin H."/>
        </authorList>
    </citation>
    <scope>NUCLEOTIDE SEQUENCE [LARGE SCALE GENOMIC DNA]</scope>
    <source>
        <strain evidence="6 7">JCM 30547</strain>
    </source>
</reference>
<keyword evidence="2 6" id="KW-0032">Aminotransferase</keyword>
<comment type="caution">
    <text evidence="6">The sequence shown here is derived from an EMBL/GenBank/DDBJ whole genome shotgun (WGS) entry which is preliminary data.</text>
</comment>
<comment type="similarity">
    <text evidence="5">Belongs to the class-III pyridoxal-phosphate-dependent aminotransferase family.</text>
</comment>
<evidence type="ECO:0000256" key="3">
    <source>
        <dbReference type="ARBA" id="ARBA00022679"/>
    </source>
</evidence>
<keyword evidence="3 6" id="KW-0808">Transferase</keyword>
<dbReference type="AlphaFoldDB" id="A0A4R4Q642"/>
<dbReference type="Proteomes" id="UP000295075">
    <property type="component" value="Unassembled WGS sequence"/>
</dbReference>
<dbReference type="EMBL" id="SMKA01000042">
    <property type="protein sequence ID" value="TDC30681.1"/>
    <property type="molecule type" value="Genomic_DNA"/>
</dbReference>
<keyword evidence="7" id="KW-1185">Reference proteome</keyword>
<dbReference type="SUPFAM" id="SSF53383">
    <property type="entry name" value="PLP-dependent transferases"/>
    <property type="match status" value="1"/>
</dbReference>
<accession>A0A4R4Q642</accession>
<dbReference type="InterPro" id="IPR005814">
    <property type="entry name" value="Aminotrans_3"/>
</dbReference>
<dbReference type="CDD" id="cd00610">
    <property type="entry name" value="OAT_like"/>
    <property type="match status" value="1"/>
</dbReference>
<dbReference type="Gene3D" id="3.40.640.10">
    <property type="entry name" value="Type I PLP-dependent aspartate aminotransferase-like (Major domain)"/>
    <property type="match status" value="1"/>
</dbReference>
<keyword evidence="4 5" id="KW-0663">Pyridoxal phosphate</keyword>
<organism evidence="6 7">
    <name type="scientific">Kribbella albertanoniae</name>
    <dbReference type="NCBI Taxonomy" id="1266829"/>
    <lineage>
        <taxon>Bacteria</taxon>
        <taxon>Bacillati</taxon>
        <taxon>Actinomycetota</taxon>
        <taxon>Actinomycetes</taxon>
        <taxon>Propionibacteriales</taxon>
        <taxon>Kribbellaceae</taxon>
        <taxon>Kribbella</taxon>
    </lineage>
</organism>
<comment type="cofactor">
    <cofactor evidence="1">
        <name>pyridoxal 5'-phosphate</name>
        <dbReference type="ChEBI" id="CHEBI:597326"/>
    </cofactor>
</comment>
<dbReference type="GO" id="GO:0008483">
    <property type="term" value="F:transaminase activity"/>
    <property type="evidence" value="ECO:0007669"/>
    <property type="project" value="UniProtKB-KW"/>
</dbReference>
<protein>
    <submittedName>
        <fullName evidence="6">Aspartate aminotransferase family protein</fullName>
    </submittedName>
</protein>
<dbReference type="GO" id="GO:0030170">
    <property type="term" value="F:pyridoxal phosphate binding"/>
    <property type="evidence" value="ECO:0007669"/>
    <property type="project" value="InterPro"/>
</dbReference>
<dbReference type="InterPro" id="IPR015424">
    <property type="entry name" value="PyrdxlP-dep_Trfase"/>
</dbReference>
<evidence type="ECO:0000256" key="5">
    <source>
        <dbReference type="RuleBase" id="RU003560"/>
    </source>
</evidence>
<dbReference type="GO" id="GO:0042802">
    <property type="term" value="F:identical protein binding"/>
    <property type="evidence" value="ECO:0007669"/>
    <property type="project" value="TreeGrafter"/>
</dbReference>
<dbReference type="RefSeq" id="WP_132406146.1">
    <property type="nucleotide sequence ID" value="NZ_SMKA01000042.1"/>
</dbReference>